<evidence type="ECO:0000313" key="2">
    <source>
        <dbReference type="Proteomes" id="UP000030762"/>
    </source>
</evidence>
<dbReference type="RefSeq" id="XP_008607539.1">
    <property type="nucleotide sequence ID" value="XM_008609317.1"/>
</dbReference>
<reference evidence="1 2" key="1">
    <citation type="submission" date="2012-04" db="EMBL/GenBank/DDBJ databases">
        <title>The Genome Sequence of Saprolegnia declina VS20.</title>
        <authorList>
            <consortium name="The Broad Institute Genome Sequencing Platform"/>
            <person name="Russ C."/>
            <person name="Nusbaum C."/>
            <person name="Tyler B."/>
            <person name="van West P."/>
            <person name="Dieguez-Uribeondo J."/>
            <person name="de Bruijn I."/>
            <person name="Tripathy S."/>
            <person name="Jiang R."/>
            <person name="Young S.K."/>
            <person name="Zeng Q."/>
            <person name="Gargeya S."/>
            <person name="Fitzgerald M."/>
            <person name="Haas B."/>
            <person name="Abouelleil A."/>
            <person name="Alvarado L."/>
            <person name="Arachchi H.M."/>
            <person name="Berlin A."/>
            <person name="Chapman S.B."/>
            <person name="Goldberg J."/>
            <person name="Griggs A."/>
            <person name="Gujja S."/>
            <person name="Hansen M."/>
            <person name="Howarth C."/>
            <person name="Imamovic A."/>
            <person name="Larimer J."/>
            <person name="McCowen C."/>
            <person name="Montmayeur A."/>
            <person name="Murphy C."/>
            <person name="Neiman D."/>
            <person name="Pearson M."/>
            <person name="Priest M."/>
            <person name="Roberts A."/>
            <person name="Saif S."/>
            <person name="Shea T."/>
            <person name="Sisk P."/>
            <person name="Sykes S."/>
            <person name="Wortman J."/>
            <person name="Nusbaum C."/>
            <person name="Birren B."/>
        </authorList>
    </citation>
    <scope>NUCLEOTIDE SEQUENCE [LARGE SCALE GENOMIC DNA]</scope>
    <source>
        <strain evidence="1 2">VS20</strain>
    </source>
</reference>
<dbReference type="GeneID" id="19944407"/>
<dbReference type="AlphaFoldDB" id="T0QXC9"/>
<dbReference type="InParanoid" id="T0QXC9"/>
<organism evidence="1 2">
    <name type="scientific">Saprolegnia diclina (strain VS20)</name>
    <dbReference type="NCBI Taxonomy" id="1156394"/>
    <lineage>
        <taxon>Eukaryota</taxon>
        <taxon>Sar</taxon>
        <taxon>Stramenopiles</taxon>
        <taxon>Oomycota</taxon>
        <taxon>Saprolegniomycetes</taxon>
        <taxon>Saprolegniales</taxon>
        <taxon>Saprolegniaceae</taxon>
        <taxon>Saprolegnia</taxon>
    </lineage>
</organism>
<protein>
    <submittedName>
        <fullName evidence="1">Uncharacterized protein</fullName>
    </submittedName>
</protein>
<sequence length="145" mass="16145">MRRKVTLESATYSQLAGHAPLPRRSSSPIPDMTAIRNIVDDEWRQFLNIDRNQVGLVFRAMYFEAVAVLGYRPTKSSRCDPSLPESRTNNPHSDMMTCASGLFMLVCCDGSPDSPELRKVANILLAHAPRLRDTAIVPGVDRKTS</sequence>
<name>T0QXC9_SAPDV</name>
<evidence type="ECO:0000313" key="1">
    <source>
        <dbReference type="EMBL" id="EQC38715.1"/>
    </source>
</evidence>
<gene>
    <name evidence="1" type="ORF">SDRG_03680</name>
</gene>
<dbReference type="Proteomes" id="UP000030762">
    <property type="component" value="Unassembled WGS sequence"/>
</dbReference>
<accession>T0QXC9</accession>
<dbReference type="VEuPathDB" id="FungiDB:SDRG_03680"/>
<keyword evidence="2" id="KW-1185">Reference proteome</keyword>
<dbReference type="EMBL" id="JH767140">
    <property type="protein sequence ID" value="EQC38715.1"/>
    <property type="molecule type" value="Genomic_DNA"/>
</dbReference>
<proteinExistence type="predicted"/>